<evidence type="ECO:0000313" key="2">
    <source>
        <dbReference type="Proteomes" id="UP000052015"/>
    </source>
</evidence>
<name>A0A0R3JS59_CALMK</name>
<proteinExistence type="predicted"/>
<keyword evidence="2" id="KW-1185">Reference proteome</keyword>
<dbReference type="AlphaFoldDB" id="A0A0R3JS59"/>
<sequence>MMRMSREQNTSIMSAMKDMDAVEDCLYSGAENYMNND</sequence>
<comment type="caution">
    <text evidence="1">The sequence shown here is derived from an EMBL/GenBank/DDBJ whole genome shotgun (WGS) entry which is preliminary data.</text>
</comment>
<accession>A0A0R3JS59</accession>
<gene>
    <name evidence="1" type="ORF">ABG79_01867</name>
</gene>
<reference evidence="1 2" key="1">
    <citation type="submission" date="2015-09" db="EMBL/GenBank/DDBJ databases">
        <title>Draft genome sequence of a Caloramator mitchellensis, a moderate thermophile from the Great Artesian Basin of Australia.</title>
        <authorList>
            <person name="Patel B.K."/>
        </authorList>
    </citation>
    <scope>NUCLEOTIDE SEQUENCE [LARGE SCALE GENOMIC DNA]</scope>
    <source>
        <strain evidence="1 2">VF08</strain>
    </source>
</reference>
<dbReference type="EMBL" id="LKHP01000011">
    <property type="protein sequence ID" value="KRQ86355.1"/>
    <property type="molecule type" value="Genomic_DNA"/>
</dbReference>
<protein>
    <submittedName>
        <fullName evidence="1">Uncharacterized protein</fullName>
    </submittedName>
</protein>
<evidence type="ECO:0000313" key="1">
    <source>
        <dbReference type="EMBL" id="KRQ86355.1"/>
    </source>
</evidence>
<dbReference type="Proteomes" id="UP000052015">
    <property type="component" value="Unassembled WGS sequence"/>
</dbReference>
<organism evidence="1 2">
    <name type="scientific">Caloramator mitchellensis</name>
    <dbReference type="NCBI Taxonomy" id="908809"/>
    <lineage>
        <taxon>Bacteria</taxon>
        <taxon>Bacillati</taxon>
        <taxon>Bacillota</taxon>
        <taxon>Clostridia</taxon>
        <taxon>Eubacteriales</taxon>
        <taxon>Clostridiaceae</taxon>
        <taxon>Caloramator</taxon>
    </lineage>
</organism>